<dbReference type="PANTHER" id="PTHR24148">
    <property type="entry name" value="ANKYRIN REPEAT DOMAIN-CONTAINING PROTEIN 39 HOMOLOG-RELATED"/>
    <property type="match status" value="1"/>
</dbReference>
<dbReference type="InterPro" id="IPR052895">
    <property type="entry name" value="HetReg/Transcr_Mod"/>
</dbReference>
<evidence type="ECO:0000313" key="2">
    <source>
        <dbReference type="Proteomes" id="UP000192596"/>
    </source>
</evidence>
<comment type="caution">
    <text evidence="1">The sequence shown here is derived from an EMBL/GenBank/DDBJ whole genome shotgun (WGS) entry which is preliminary data.</text>
</comment>
<dbReference type="AlphaFoldDB" id="A0A1V8SB69"/>
<name>A0A1V8SB69_9PEZI</name>
<evidence type="ECO:0000313" key="1">
    <source>
        <dbReference type="EMBL" id="OQN96277.1"/>
    </source>
</evidence>
<organism evidence="1 2">
    <name type="scientific">Cryoendolithus antarcticus</name>
    <dbReference type="NCBI Taxonomy" id="1507870"/>
    <lineage>
        <taxon>Eukaryota</taxon>
        <taxon>Fungi</taxon>
        <taxon>Dikarya</taxon>
        <taxon>Ascomycota</taxon>
        <taxon>Pezizomycotina</taxon>
        <taxon>Dothideomycetes</taxon>
        <taxon>Dothideomycetidae</taxon>
        <taxon>Cladosporiales</taxon>
        <taxon>Cladosporiaceae</taxon>
        <taxon>Cryoendolithus</taxon>
    </lineage>
</organism>
<accession>A0A1V8SB69</accession>
<dbReference type="EMBL" id="NAJO01000069">
    <property type="protein sequence ID" value="OQN96277.1"/>
    <property type="molecule type" value="Genomic_DNA"/>
</dbReference>
<gene>
    <name evidence="1" type="ORF">B0A48_17839</name>
</gene>
<dbReference type="STRING" id="1507870.A0A1V8SB69"/>
<sequence>MADIYSNTTHGLIWLGEDYGDGAAALKGVTAIYEEACAETDNCTRLYETMHDRGDWCFSDRVLSENVDFSAMIVVTKFYNVPWFQRLWCVQEAALPKESTCYYGYFELPLMKILIAARWLIFKGFQVPINLDDHPGVYCAGWIQAVADHDRGFCGKNSIEDMSLFTLLTSSAEFKSLDPRDHVFSLVGLYRRFVNTGKLPTWLQPDYTKPTVEVFRDAARAVIMERDDLRIFHKVATGRSRDGPNEDAFPSWVPRWDKRWSKVSDVSGLALHFRAGNVKTKLNGVSRTDTGHQCSDMNILCIEGSMVATISESTEAMSWEILGDVIARSSIIASTRDMLQRHAAAKRRHEVESCLAMTLCGGADHLCRSIDEEDARRSLDSLSDIMLRTGEFPAVHGSPAAENASAEEIIASKCRFAMQNACIYRRAFVTDNSHPGLGPMIAGRGDVVAVLYGCRWPVILRPRQENGHYEFLDVAYVHGIMHGEAVREHEAAGKPNDVFHIH</sequence>
<proteinExistence type="predicted"/>
<keyword evidence="2" id="KW-1185">Reference proteome</keyword>
<dbReference type="InParanoid" id="A0A1V8SB69"/>
<dbReference type="Proteomes" id="UP000192596">
    <property type="component" value="Unassembled WGS sequence"/>
</dbReference>
<reference evidence="2" key="1">
    <citation type="submission" date="2017-03" db="EMBL/GenBank/DDBJ databases">
        <title>Genomes of endolithic fungi from Antarctica.</title>
        <authorList>
            <person name="Coleine C."/>
            <person name="Masonjones S."/>
            <person name="Stajich J.E."/>
        </authorList>
    </citation>
    <scope>NUCLEOTIDE SEQUENCE [LARGE SCALE GENOMIC DNA]</scope>
    <source>
        <strain evidence="2">CCFEE 5527</strain>
    </source>
</reference>
<dbReference type="OrthoDB" id="3553147at2759"/>
<dbReference type="Pfam" id="PF26639">
    <property type="entry name" value="Het-6_barrel"/>
    <property type="match status" value="1"/>
</dbReference>
<dbReference type="PANTHER" id="PTHR24148:SF82">
    <property type="entry name" value="HETEROKARYON INCOMPATIBILITY DOMAIN-CONTAINING PROTEIN"/>
    <property type="match status" value="1"/>
</dbReference>
<protein>
    <submittedName>
        <fullName evidence="1">Uncharacterized protein</fullName>
    </submittedName>
</protein>